<sequence length="525" mass="58270">MPTPTHKSATPPNVLLVIVDQLAAKWLEAAFDGAAPLPNLEWLRDSGTTFRNAFTPNPVCSPARASLATGLPSSAHGVLECGYRLDPAIPTFMRELQRAGWRTSLHGKLHFQPNLETFYPDYRQYGFDHTDVTEDVRVGPWLDWVRTTHPLHYPAALATVWMTMHPALRTEPYAGLREDIEKARRAWRWASDERPLDTAESYVLPFPEEVSQSAWITDRAVDRLTAHSGSEPLFAQVGYVQPHNPFCAPEELLPLVNEAAIPAPVPAEWASDPNAPTIFSSAKRGPCATYDEAGRNARQIYFADLIHLDQQFGRLRQALIDSGRLHDTYLIFTSDHGELLYDHGLLGKWNRHYDACIRVPLLIAGPGIAAGAVDDSLVELTDLAPTILDLCGVAEPRLPRFEAADASVRWDLRALHGRSLGRIGSGEHPAPSRDSILIESYATHWNGDADGFARTLRTARYRYTVYGDGSEQLFDLQVDPDEQDNLVGRAGTESLRTGLSRQLLQALITRDNPPPGAGLYARQGW</sequence>
<keyword evidence="3" id="KW-1185">Reference proteome</keyword>
<evidence type="ECO:0000259" key="1">
    <source>
        <dbReference type="Pfam" id="PF00884"/>
    </source>
</evidence>
<comment type="caution">
    <text evidence="2">The sequence shown here is derived from an EMBL/GenBank/DDBJ whole genome shotgun (WGS) entry which is preliminary data.</text>
</comment>
<name>A0ABP5UGL7_9ACTN</name>
<dbReference type="InterPro" id="IPR017850">
    <property type="entry name" value="Alkaline_phosphatase_core_sf"/>
</dbReference>
<dbReference type="PANTHER" id="PTHR46615:SF1">
    <property type="entry name" value="ARYLSULFATASE K"/>
    <property type="match status" value="1"/>
</dbReference>
<feature type="domain" description="Sulfatase N-terminal" evidence="1">
    <location>
        <begin position="12"/>
        <end position="393"/>
    </location>
</feature>
<reference evidence="3" key="1">
    <citation type="journal article" date="2019" name="Int. J. Syst. Evol. Microbiol.">
        <title>The Global Catalogue of Microorganisms (GCM) 10K type strain sequencing project: providing services to taxonomists for standard genome sequencing and annotation.</title>
        <authorList>
            <consortium name="The Broad Institute Genomics Platform"/>
            <consortium name="The Broad Institute Genome Sequencing Center for Infectious Disease"/>
            <person name="Wu L."/>
            <person name="Ma J."/>
        </authorList>
    </citation>
    <scope>NUCLEOTIDE SEQUENCE [LARGE SCALE GENOMIC DNA]</scope>
    <source>
        <strain evidence="3">JCM 3272</strain>
    </source>
</reference>
<evidence type="ECO:0000313" key="2">
    <source>
        <dbReference type="EMBL" id="GAA2380144.1"/>
    </source>
</evidence>
<dbReference type="PANTHER" id="PTHR46615">
    <property type="entry name" value="ARYLSULFATASE K"/>
    <property type="match status" value="1"/>
</dbReference>
<accession>A0ABP5UGL7</accession>
<dbReference type="EMBL" id="BAAARV010000086">
    <property type="protein sequence ID" value="GAA2380144.1"/>
    <property type="molecule type" value="Genomic_DNA"/>
</dbReference>
<dbReference type="Gene3D" id="3.40.720.10">
    <property type="entry name" value="Alkaline Phosphatase, subunit A"/>
    <property type="match status" value="1"/>
</dbReference>
<proteinExistence type="predicted"/>
<evidence type="ECO:0000313" key="3">
    <source>
        <dbReference type="Proteomes" id="UP001501444"/>
    </source>
</evidence>
<protein>
    <submittedName>
        <fullName evidence="2">Sulfatase-like hydrolase/transferase</fullName>
    </submittedName>
</protein>
<organism evidence="2 3">
    <name type="scientific">Dactylosporangium salmoneum</name>
    <dbReference type="NCBI Taxonomy" id="53361"/>
    <lineage>
        <taxon>Bacteria</taxon>
        <taxon>Bacillati</taxon>
        <taxon>Actinomycetota</taxon>
        <taxon>Actinomycetes</taxon>
        <taxon>Micromonosporales</taxon>
        <taxon>Micromonosporaceae</taxon>
        <taxon>Dactylosporangium</taxon>
    </lineage>
</organism>
<dbReference type="RefSeq" id="WP_344618545.1">
    <property type="nucleotide sequence ID" value="NZ_BAAARV010000086.1"/>
</dbReference>
<dbReference type="Pfam" id="PF00884">
    <property type="entry name" value="Sulfatase"/>
    <property type="match status" value="1"/>
</dbReference>
<gene>
    <name evidence="2" type="ORF">GCM10010170_087170</name>
</gene>
<dbReference type="InterPro" id="IPR051849">
    <property type="entry name" value="GAG-degrading_sulfatase"/>
</dbReference>
<dbReference type="Proteomes" id="UP001501444">
    <property type="component" value="Unassembled WGS sequence"/>
</dbReference>
<dbReference type="InterPro" id="IPR000917">
    <property type="entry name" value="Sulfatase_N"/>
</dbReference>
<dbReference type="SUPFAM" id="SSF53649">
    <property type="entry name" value="Alkaline phosphatase-like"/>
    <property type="match status" value="1"/>
</dbReference>